<dbReference type="PATRIC" id="fig|69.6.peg.954"/>
<dbReference type="AlphaFoldDB" id="A0A0S2DCR2"/>
<evidence type="ECO:0000256" key="1">
    <source>
        <dbReference type="SAM" id="MobiDB-lite"/>
    </source>
</evidence>
<proteinExistence type="predicted"/>
<feature type="compositionally biased region" description="Basic residues" evidence="1">
    <location>
        <begin position="1"/>
        <end position="12"/>
    </location>
</feature>
<evidence type="ECO:0000313" key="3">
    <source>
        <dbReference type="Proteomes" id="UP000061569"/>
    </source>
</evidence>
<accession>A0A0S2DCR2</accession>
<evidence type="ECO:0000313" key="2">
    <source>
        <dbReference type="EMBL" id="ALN56325.1"/>
    </source>
</evidence>
<dbReference type="Proteomes" id="UP000061569">
    <property type="component" value="Chromosome"/>
</dbReference>
<gene>
    <name evidence="2" type="ORF">GLE_0967</name>
</gene>
<organism evidence="2 3">
    <name type="scientific">Lysobacter enzymogenes</name>
    <dbReference type="NCBI Taxonomy" id="69"/>
    <lineage>
        <taxon>Bacteria</taxon>
        <taxon>Pseudomonadati</taxon>
        <taxon>Pseudomonadota</taxon>
        <taxon>Gammaproteobacteria</taxon>
        <taxon>Lysobacterales</taxon>
        <taxon>Lysobacteraceae</taxon>
        <taxon>Lysobacter</taxon>
    </lineage>
</organism>
<dbReference type="EMBL" id="CP013140">
    <property type="protein sequence ID" value="ALN56325.1"/>
    <property type="molecule type" value="Genomic_DNA"/>
</dbReference>
<name>A0A0S2DCR2_LYSEN</name>
<sequence length="48" mass="5263">MRNHVSSHRSRNRAGPSWPAPRAAPANVSGRLVQAQRARRAWAGRASC</sequence>
<feature type="region of interest" description="Disordered" evidence="1">
    <location>
        <begin position="1"/>
        <end position="32"/>
    </location>
</feature>
<reference evidence="2 3" key="1">
    <citation type="submission" date="2015-11" db="EMBL/GenBank/DDBJ databases">
        <title>Genome sequences of Lysobacter enzymogenes strain C3 and Lysobacter antibioticus ATCC 29479.</title>
        <authorList>
            <person name="Kobayashi D.Y."/>
        </authorList>
    </citation>
    <scope>NUCLEOTIDE SEQUENCE [LARGE SCALE GENOMIC DNA]</scope>
    <source>
        <strain evidence="2 3">C3</strain>
    </source>
</reference>
<dbReference type="KEGG" id="lez:GLE_0967"/>
<protein>
    <submittedName>
        <fullName evidence="2">Uncharacterized protein</fullName>
    </submittedName>
</protein>